<gene>
    <name evidence="2" type="ORF">PCAR00345_LOCUS6045</name>
</gene>
<evidence type="ECO:0000256" key="1">
    <source>
        <dbReference type="SAM" id="MobiDB-lite"/>
    </source>
</evidence>
<reference evidence="2" key="1">
    <citation type="submission" date="2021-01" db="EMBL/GenBank/DDBJ databases">
        <authorList>
            <person name="Corre E."/>
            <person name="Pelletier E."/>
            <person name="Niang G."/>
            <person name="Scheremetjew M."/>
            <person name="Finn R."/>
            <person name="Kale V."/>
            <person name="Holt S."/>
            <person name="Cochrane G."/>
            <person name="Meng A."/>
            <person name="Brown T."/>
            <person name="Cohen L."/>
        </authorList>
    </citation>
    <scope>NUCLEOTIDE SEQUENCE</scope>
    <source>
        <strain evidence="2">CCMP645</strain>
    </source>
</reference>
<feature type="compositionally biased region" description="Low complexity" evidence="1">
    <location>
        <begin position="232"/>
        <end position="262"/>
    </location>
</feature>
<organism evidence="2">
    <name type="scientific">Chrysotila carterae</name>
    <name type="common">Marine alga</name>
    <name type="synonym">Syracosphaera carterae</name>
    <dbReference type="NCBI Taxonomy" id="13221"/>
    <lineage>
        <taxon>Eukaryota</taxon>
        <taxon>Haptista</taxon>
        <taxon>Haptophyta</taxon>
        <taxon>Prymnesiophyceae</taxon>
        <taxon>Isochrysidales</taxon>
        <taxon>Isochrysidaceae</taxon>
        <taxon>Chrysotila</taxon>
    </lineage>
</organism>
<dbReference type="Gene3D" id="3.20.20.150">
    <property type="entry name" value="Divalent-metal-dependent TIM barrel enzymes"/>
    <property type="match status" value="1"/>
</dbReference>
<evidence type="ECO:0000313" key="2">
    <source>
        <dbReference type="EMBL" id="CAE0753458.1"/>
    </source>
</evidence>
<dbReference type="EMBL" id="HBIZ01010246">
    <property type="protein sequence ID" value="CAE0753458.1"/>
    <property type="molecule type" value="Transcribed_RNA"/>
</dbReference>
<sequence>MRLRVLRSAWGFPHSLASPAASSAIRTAGFGGMEASLSDLGTNRQQRRDVIRMFANEGLSLILSAYSSWPNYEGAAEVAPQAEHLRRLTSDLDEIADLCTLAGPLSPVVLVNSHTGSDAWSESECESFLSSVLERTARYGSALPKVAHETHRGRILCCPFLTSRLLSRLPQLRITSDLSHWVIKTERMLDSVEEAAVLSRLAYAVDHVHARVGTPQAPQITYPDAPPLTSPHASSTYNSTHASAHTSTHPTTHFSETPSTSSYTSAPMPMHPHAYAIERFHSFWEEVWAAREASSVSGRDSIVTATVELGPPEYNRYTGDYAGYTPLAATVHGVPDAAGFATDVTEGAHDSALAAAAEMLRARFENWHAQGAMRRTGL</sequence>
<name>A0A7S4B477_CHRCT</name>
<proteinExistence type="predicted"/>
<accession>A0A7S4B477</accession>
<evidence type="ECO:0008006" key="3">
    <source>
        <dbReference type="Google" id="ProtNLM"/>
    </source>
</evidence>
<protein>
    <recommendedName>
        <fullName evidence="3">Xylose isomerase-like TIM barrel domain-containing protein</fullName>
    </recommendedName>
</protein>
<feature type="region of interest" description="Disordered" evidence="1">
    <location>
        <begin position="216"/>
        <end position="265"/>
    </location>
</feature>
<dbReference type="AlphaFoldDB" id="A0A7S4B477"/>